<evidence type="ECO:0000256" key="1">
    <source>
        <dbReference type="SAM" id="MobiDB-lite"/>
    </source>
</evidence>
<gene>
    <name evidence="2" type="ORF">E1161_22665</name>
</gene>
<sequence length="145" mass="16748">MSWQRPDKAFFAAGACHILAFAFLETYPETGFFPVGLWSDVSKNPHHVYVIDGTWAFDHDGWTPHTELLATTHAAEPHTRYQPHRIEPDLDLLCERYHHRARHQFALDPWQRALRYLDLFPPPHTDRRVSSAGTPVASSGYDQQE</sequence>
<dbReference type="AlphaFoldDB" id="A0A4R4UJB4"/>
<accession>A0A4R4UJB4</accession>
<dbReference type="EMBL" id="SMKV01000038">
    <property type="protein sequence ID" value="TDC88872.1"/>
    <property type="molecule type" value="Genomic_DNA"/>
</dbReference>
<comment type="caution">
    <text evidence="2">The sequence shown here is derived from an EMBL/GenBank/DDBJ whole genome shotgun (WGS) entry which is preliminary data.</text>
</comment>
<evidence type="ECO:0000313" key="3">
    <source>
        <dbReference type="Proteomes" id="UP000294744"/>
    </source>
</evidence>
<dbReference type="Proteomes" id="UP000294744">
    <property type="component" value="Unassembled WGS sequence"/>
</dbReference>
<protein>
    <submittedName>
        <fullName evidence="2">Uncharacterized protein</fullName>
    </submittedName>
</protein>
<dbReference type="RefSeq" id="WP_132626562.1">
    <property type="nucleotide sequence ID" value="NZ_SMKV01000038.1"/>
</dbReference>
<organism evidence="2 3">
    <name type="scientific">Saccharopolyspora aridisoli</name>
    <dbReference type="NCBI Taxonomy" id="2530385"/>
    <lineage>
        <taxon>Bacteria</taxon>
        <taxon>Bacillati</taxon>
        <taxon>Actinomycetota</taxon>
        <taxon>Actinomycetes</taxon>
        <taxon>Pseudonocardiales</taxon>
        <taxon>Pseudonocardiaceae</taxon>
        <taxon>Saccharopolyspora</taxon>
    </lineage>
</organism>
<name>A0A4R4UJB4_9PSEU</name>
<feature type="compositionally biased region" description="Polar residues" evidence="1">
    <location>
        <begin position="131"/>
        <end position="145"/>
    </location>
</feature>
<evidence type="ECO:0000313" key="2">
    <source>
        <dbReference type="EMBL" id="TDC88872.1"/>
    </source>
</evidence>
<reference evidence="2 3" key="1">
    <citation type="submission" date="2019-03" db="EMBL/GenBank/DDBJ databases">
        <title>Draft genome sequences of novel Actinobacteria.</title>
        <authorList>
            <person name="Sahin N."/>
            <person name="Ay H."/>
            <person name="Saygin H."/>
        </authorList>
    </citation>
    <scope>NUCLEOTIDE SEQUENCE [LARGE SCALE GENOMIC DNA]</scope>
    <source>
        <strain evidence="2 3">16K404</strain>
    </source>
</reference>
<keyword evidence="3" id="KW-1185">Reference proteome</keyword>
<feature type="region of interest" description="Disordered" evidence="1">
    <location>
        <begin position="126"/>
        <end position="145"/>
    </location>
</feature>
<dbReference type="OrthoDB" id="65593at2"/>
<proteinExistence type="predicted"/>